<accession>A0A550CWM3</accession>
<evidence type="ECO:0000313" key="3">
    <source>
        <dbReference type="Proteomes" id="UP000320762"/>
    </source>
</evidence>
<organism evidence="2 3">
    <name type="scientific">Schizophyllum amplum</name>
    <dbReference type="NCBI Taxonomy" id="97359"/>
    <lineage>
        <taxon>Eukaryota</taxon>
        <taxon>Fungi</taxon>
        <taxon>Dikarya</taxon>
        <taxon>Basidiomycota</taxon>
        <taxon>Agaricomycotina</taxon>
        <taxon>Agaricomycetes</taxon>
        <taxon>Agaricomycetidae</taxon>
        <taxon>Agaricales</taxon>
        <taxon>Schizophyllaceae</taxon>
        <taxon>Schizophyllum</taxon>
    </lineage>
</organism>
<gene>
    <name evidence="2" type="ORF">BD626DRAFT_473164</name>
</gene>
<feature type="region of interest" description="Disordered" evidence="1">
    <location>
        <begin position="17"/>
        <end position="42"/>
    </location>
</feature>
<keyword evidence="3" id="KW-1185">Reference proteome</keyword>
<sequence length="56" mass="6511">MHCERWWRGRRTALPQARTPGVRSWPRPGMRRGRASDSRCCLQVSPPPTTATRYLC</sequence>
<proteinExistence type="predicted"/>
<dbReference type="EMBL" id="VDMD01000001">
    <property type="protein sequence ID" value="TRM69168.1"/>
    <property type="molecule type" value="Genomic_DNA"/>
</dbReference>
<comment type="caution">
    <text evidence="2">The sequence shown here is derived from an EMBL/GenBank/DDBJ whole genome shotgun (WGS) entry which is preliminary data.</text>
</comment>
<reference evidence="2 3" key="1">
    <citation type="journal article" date="2019" name="New Phytol.">
        <title>Comparative genomics reveals unique wood-decay strategies and fruiting body development in the Schizophyllaceae.</title>
        <authorList>
            <person name="Almasi E."/>
            <person name="Sahu N."/>
            <person name="Krizsan K."/>
            <person name="Balint B."/>
            <person name="Kovacs G.M."/>
            <person name="Kiss B."/>
            <person name="Cseklye J."/>
            <person name="Drula E."/>
            <person name="Henrissat B."/>
            <person name="Nagy I."/>
            <person name="Chovatia M."/>
            <person name="Adam C."/>
            <person name="LaButti K."/>
            <person name="Lipzen A."/>
            <person name="Riley R."/>
            <person name="Grigoriev I.V."/>
            <person name="Nagy L.G."/>
        </authorList>
    </citation>
    <scope>NUCLEOTIDE SEQUENCE [LARGE SCALE GENOMIC DNA]</scope>
    <source>
        <strain evidence="2 3">NL-1724</strain>
    </source>
</reference>
<protein>
    <submittedName>
        <fullName evidence="2">Uncharacterized protein</fullName>
    </submittedName>
</protein>
<evidence type="ECO:0000256" key="1">
    <source>
        <dbReference type="SAM" id="MobiDB-lite"/>
    </source>
</evidence>
<evidence type="ECO:0000313" key="2">
    <source>
        <dbReference type="EMBL" id="TRM69168.1"/>
    </source>
</evidence>
<dbReference type="Proteomes" id="UP000320762">
    <property type="component" value="Unassembled WGS sequence"/>
</dbReference>
<name>A0A550CWM3_9AGAR</name>
<dbReference type="AlphaFoldDB" id="A0A550CWM3"/>